<sequence>MATLHTPKNIILLLFILAKFLVTSDTAPNLSELDELHSLAIAAHRDKQHQTALDRITSAILLMYDTDTSTINRSEASSNLFNTKGVIHKGLLDFPKSLLAFDLAEELDDTGRNFNAFYNRANCLHYSFKHPVGAEAVEAFLSSPSRRNFVGDMESQFLQAAVADYEKADLIIRSVGDPDYDYASFSNDYAICLRKLRDSQGAIEVLLRAVAHSPDNLFTRGNLVIALKDARNLAEAAEHSRVAIELDPANAQIRHNYGLVLQEMGESGREQWEAALELDKDIYHSLSSIGHDEGNRGNLTGAVAMYSAALDVVRRIGATEEIGSLQIQIATACIPPIYESTAHITKTRESYIVNLSRLLDQEASSENEIYDPLTSTGSGSLGYYIIYQGKDDVEVRRLLAKVYWKHSPSLVVPPPPQMLLPPLPLPPDRAKIHVGFHSAFFFRHSVGLLMEGVISNIDRERYHVTVFIQTPEDLLKDDVYMRITAGADVVVELPGNLEEARELISSHNLDLLVYGEVGMDTMGYYLPFSRLAKRTALFWGHALSSGIANHDGRVATGLDAEQVGGVDYFVTSTMFEAEGERARSPQDRYSETIYMMDGLTTHFMPPMAPRPNVDLAYFGLPTDHSNNIYLCPQTLYKLHPDFDALIVNILKMDPNGIVVFPVAVKVEWTESLMDRMLGGEAGEFRDRIIFVRRLDFNEFIALAKLANVVLDPFPVGGGRSSLEIFSTGTPIVMPYHRTNILQLTFGMYKTMRILDLVCYNDDDYVKTAVAVGTNRDMEQRIRSAILTQNHLLYQSPKVIEEWNEFIHYAVSNPRPVSNGYFSLAVKDSHLDHNHKSIELSGGATLAYAVKLNHDNPVTGQSHGIMVQIAIGEDPLEYARQLAESIGAEPVKFRWIATLLQRGVKRLERGIIDSVMLVVKGKEVLMGVRWGDDLALVASFAGIRHGLNDEGISWLREVLEMRVPQHVEASWIRSRRELDALIVGDGVDGVDGEDGEDGGKYTHGQEGCFLTVAITTCKRLPLFIKTVDSFLSSLGGVESASRSICAFLVVDVSSPEQDRLEMQSRYPSFNFYWKSEDEIGHAKSMNIILNLVKTRYLMYLEDDWQFLVPPSSGPTRLITEPMTVLSTTSCAQVLLNDQSSRFCAYASPISSCLDSGNVGKAGWNRGKYVEHEFGTVHPLHEFTYWPGFSLNPGIWDLRRLRRGLEGVGERFVFDHEDERFEQSFSVKCLNGGLDFAHLPRINVRHIGTEVSSYVLNGLERDWD</sequence>
<dbReference type="AlphaFoldDB" id="A0A9W7AZP8"/>
<evidence type="ECO:0000313" key="7">
    <source>
        <dbReference type="EMBL" id="GMH81011.1"/>
    </source>
</evidence>
<dbReference type="PANTHER" id="PTHR44366:SF1">
    <property type="entry name" value="UDP-N-ACETYLGLUCOSAMINE--PEPTIDE N-ACETYLGLUCOSAMINYLTRANSFERASE 110 KDA SUBUNIT"/>
    <property type="match status" value="1"/>
</dbReference>
<dbReference type="InterPro" id="IPR029489">
    <property type="entry name" value="OGT/SEC/SPY_C"/>
</dbReference>
<dbReference type="Gene3D" id="3.40.50.2000">
    <property type="entry name" value="Glycogen Phosphorylase B"/>
    <property type="match status" value="1"/>
</dbReference>
<dbReference type="InterPro" id="IPR011990">
    <property type="entry name" value="TPR-like_helical_dom_sf"/>
</dbReference>
<evidence type="ECO:0000259" key="6">
    <source>
        <dbReference type="Pfam" id="PF13844"/>
    </source>
</evidence>
<keyword evidence="4" id="KW-0802">TPR repeat</keyword>
<feature type="signal peptide" evidence="5">
    <location>
        <begin position="1"/>
        <end position="26"/>
    </location>
</feature>
<organism evidence="7 8">
    <name type="scientific">Triparma strigata</name>
    <dbReference type="NCBI Taxonomy" id="1606541"/>
    <lineage>
        <taxon>Eukaryota</taxon>
        <taxon>Sar</taxon>
        <taxon>Stramenopiles</taxon>
        <taxon>Ochrophyta</taxon>
        <taxon>Bolidophyceae</taxon>
        <taxon>Parmales</taxon>
        <taxon>Triparmaceae</taxon>
        <taxon>Triparma</taxon>
    </lineage>
</organism>
<evidence type="ECO:0000256" key="2">
    <source>
        <dbReference type="ARBA" id="ARBA00022679"/>
    </source>
</evidence>
<dbReference type="Proteomes" id="UP001165085">
    <property type="component" value="Unassembled WGS sequence"/>
</dbReference>
<dbReference type="SUPFAM" id="SSF48452">
    <property type="entry name" value="TPR-like"/>
    <property type="match status" value="1"/>
</dbReference>
<evidence type="ECO:0000256" key="4">
    <source>
        <dbReference type="ARBA" id="ARBA00022803"/>
    </source>
</evidence>
<keyword evidence="3" id="KW-0677">Repeat</keyword>
<accession>A0A9W7AZP8</accession>
<dbReference type="GO" id="GO:0006493">
    <property type="term" value="P:protein O-linked glycosylation"/>
    <property type="evidence" value="ECO:0007669"/>
    <property type="project" value="InterPro"/>
</dbReference>
<reference evidence="8" key="1">
    <citation type="journal article" date="2023" name="Commun. Biol.">
        <title>Genome analysis of Parmales, the sister group of diatoms, reveals the evolutionary specialization of diatoms from phago-mixotrophs to photoautotrophs.</title>
        <authorList>
            <person name="Ban H."/>
            <person name="Sato S."/>
            <person name="Yoshikawa S."/>
            <person name="Yamada K."/>
            <person name="Nakamura Y."/>
            <person name="Ichinomiya M."/>
            <person name="Sato N."/>
            <person name="Blanc-Mathieu R."/>
            <person name="Endo H."/>
            <person name="Kuwata A."/>
            <person name="Ogata H."/>
        </authorList>
    </citation>
    <scope>NUCLEOTIDE SEQUENCE [LARGE SCALE GENOMIC DNA]</scope>
    <source>
        <strain evidence="8">NIES 3701</strain>
    </source>
</reference>
<dbReference type="InterPro" id="IPR037919">
    <property type="entry name" value="OGT"/>
</dbReference>
<evidence type="ECO:0000256" key="1">
    <source>
        <dbReference type="ARBA" id="ARBA00004922"/>
    </source>
</evidence>
<dbReference type="PANTHER" id="PTHR44366">
    <property type="entry name" value="UDP-N-ACETYLGLUCOSAMINE--PEPTIDE N-ACETYLGLUCOSAMINYLTRANSFERASE 110 KDA SUBUNIT"/>
    <property type="match status" value="1"/>
</dbReference>
<dbReference type="Gene3D" id="1.25.40.10">
    <property type="entry name" value="Tetratricopeptide repeat domain"/>
    <property type="match status" value="1"/>
</dbReference>
<keyword evidence="8" id="KW-1185">Reference proteome</keyword>
<proteinExistence type="predicted"/>
<dbReference type="Gene3D" id="3.40.50.11380">
    <property type="match status" value="1"/>
</dbReference>
<dbReference type="EMBL" id="BRXY01000253">
    <property type="protein sequence ID" value="GMH81011.1"/>
    <property type="molecule type" value="Genomic_DNA"/>
</dbReference>
<name>A0A9W7AZP8_9STRA</name>
<keyword evidence="2" id="KW-0808">Transferase</keyword>
<feature type="domain" description="O-GlcNAc transferase C-terminal" evidence="6">
    <location>
        <begin position="618"/>
        <end position="788"/>
    </location>
</feature>
<evidence type="ECO:0000313" key="8">
    <source>
        <dbReference type="Proteomes" id="UP001165085"/>
    </source>
</evidence>
<dbReference type="OrthoDB" id="9991317at2759"/>
<evidence type="ECO:0000256" key="5">
    <source>
        <dbReference type="SAM" id="SignalP"/>
    </source>
</evidence>
<dbReference type="Pfam" id="PF13844">
    <property type="entry name" value="Glyco_transf_41"/>
    <property type="match status" value="1"/>
</dbReference>
<evidence type="ECO:0000256" key="3">
    <source>
        <dbReference type="ARBA" id="ARBA00022737"/>
    </source>
</evidence>
<feature type="chain" id="PRO_5040733298" description="O-GlcNAc transferase C-terminal domain-containing protein" evidence="5">
    <location>
        <begin position="27"/>
        <end position="1262"/>
    </location>
</feature>
<protein>
    <recommendedName>
        <fullName evidence="6">O-GlcNAc transferase C-terminal domain-containing protein</fullName>
    </recommendedName>
</protein>
<gene>
    <name evidence="7" type="ORF">TrST_g11853</name>
</gene>
<keyword evidence="5" id="KW-0732">Signal</keyword>
<comment type="pathway">
    <text evidence="1">Protein modification; protein glycosylation.</text>
</comment>
<dbReference type="GO" id="GO:0097363">
    <property type="term" value="F:protein O-acetylglucosaminyltransferase activity"/>
    <property type="evidence" value="ECO:0007669"/>
    <property type="project" value="TreeGrafter"/>
</dbReference>
<comment type="caution">
    <text evidence="7">The sequence shown here is derived from an EMBL/GenBank/DDBJ whole genome shotgun (WGS) entry which is preliminary data.</text>
</comment>